<dbReference type="NCBIfam" id="TIGR00555">
    <property type="entry name" value="panK_eukar"/>
    <property type="match status" value="1"/>
</dbReference>
<comment type="subcellular location">
    <subcellularLocation>
        <location evidence="2">Cytoplasm</location>
    </subcellularLocation>
</comment>
<keyword evidence="9" id="KW-0067">ATP-binding</keyword>
<evidence type="ECO:0000256" key="1">
    <source>
        <dbReference type="ARBA" id="ARBA00001206"/>
    </source>
</evidence>
<dbReference type="GO" id="GO:0005829">
    <property type="term" value="C:cytosol"/>
    <property type="evidence" value="ECO:0007669"/>
    <property type="project" value="TreeGrafter"/>
</dbReference>
<dbReference type="Gene3D" id="3.30.420.510">
    <property type="match status" value="1"/>
</dbReference>
<evidence type="ECO:0000256" key="11">
    <source>
        <dbReference type="ARBA" id="ARBA00060870"/>
    </source>
</evidence>
<dbReference type="GO" id="GO:0005524">
    <property type="term" value="F:ATP binding"/>
    <property type="evidence" value="ECO:0007669"/>
    <property type="project" value="UniProtKB-KW"/>
</dbReference>
<dbReference type="GO" id="GO:0005634">
    <property type="term" value="C:nucleus"/>
    <property type="evidence" value="ECO:0007669"/>
    <property type="project" value="TreeGrafter"/>
</dbReference>
<feature type="region of interest" description="Disordered" evidence="12">
    <location>
        <begin position="367"/>
        <end position="393"/>
    </location>
</feature>
<evidence type="ECO:0000256" key="5">
    <source>
        <dbReference type="ARBA" id="ARBA00022490"/>
    </source>
</evidence>
<dbReference type="FunFam" id="3.30.420.40:FF:000025">
    <property type="entry name" value="pantothenate kinase 2, mitochondrial"/>
    <property type="match status" value="1"/>
</dbReference>
<dbReference type="AlphaFoldDB" id="A0A9D3MSC1"/>
<dbReference type="InterPro" id="IPR004567">
    <property type="entry name" value="Type_II_PanK"/>
</dbReference>
<protein>
    <recommendedName>
        <fullName evidence="4">pantothenate kinase</fullName>
        <ecNumber evidence="4">2.7.1.33</ecNumber>
    </recommendedName>
</protein>
<gene>
    <name evidence="13" type="ORF">ANANG_G00068290</name>
</gene>
<evidence type="ECO:0000256" key="7">
    <source>
        <dbReference type="ARBA" id="ARBA00022741"/>
    </source>
</evidence>
<keyword evidence="8" id="KW-0418">Kinase</keyword>
<keyword evidence="5" id="KW-0963">Cytoplasm</keyword>
<dbReference type="Proteomes" id="UP001044222">
    <property type="component" value="Unassembled WGS sequence"/>
</dbReference>
<reference evidence="13" key="1">
    <citation type="submission" date="2021-01" db="EMBL/GenBank/DDBJ databases">
        <title>A chromosome-scale assembly of European eel, Anguilla anguilla.</title>
        <authorList>
            <person name="Henkel C."/>
            <person name="Jong-Raadsen S.A."/>
            <person name="Dufour S."/>
            <person name="Weltzien F.-A."/>
            <person name="Palstra A.P."/>
            <person name="Pelster B."/>
            <person name="Spaink H.P."/>
            <person name="Van Den Thillart G.E."/>
            <person name="Jansen H."/>
            <person name="Zahm M."/>
            <person name="Klopp C."/>
            <person name="Cedric C."/>
            <person name="Louis A."/>
            <person name="Berthelot C."/>
            <person name="Parey E."/>
            <person name="Roest Crollius H."/>
            <person name="Montfort J."/>
            <person name="Robinson-Rechavi M."/>
            <person name="Bucao C."/>
            <person name="Bouchez O."/>
            <person name="Gislard M."/>
            <person name="Lluch J."/>
            <person name="Milhes M."/>
            <person name="Lampietro C."/>
            <person name="Lopez Roques C."/>
            <person name="Donnadieu C."/>
            <person name="Braasch I."/>
            <person name="Desvignes T."/>
            <person name="Postlethwait J."/>
            <person name="Bobe J."/>
            <person name="Guiguen Y."/>
            <person name="Dirks R."/>
        </authorList>
    </citation>
    <scope>NUCLEOTIDE SEQUENCE</scope>
    <source>
        <strain evidence="13">Tag_6206</strain>
        <tissue evidence="13">Liver</tissue>
    </source>
</reference>
<dbReference type="OMA" id="CERSIGG"/>
<dbReference type="OrthoDB" id="275583at2759"/>
<dbReference type="Pfam" id="PF03630">
    <property type="entry name" value="Fumble"/>
    <property type="match status" value="1"/>
</dbReference>
<evidence type="ECO:0000256" key="8">
    <source>
        <dbReference type="ARBA" id="ARBA00022777"/>
    </source>
</evidence>
<comment type="pathway">
    <text evidence="3">Cofactor biosynthesis; coenzyme A biosynthesis; CoA from (R)-pantothenate: step 1/5.</text>
</comment>
<evidence type="ECO:0000256" key="2">
    <source>
        <dbReference type="ARBA" id="ARBA00004496"/>
    </source>
</evidence>
<keyword evidence="10" id="KW-0173">Coenzyme A biosynthesis</keyword>
<evidence type="ECO:0000256" key="9">
    <source>
        <dbReference type="ARBA" id="ARBA00022840"/>
    </source>
</evidence>
<dbReference type="EMBL" id="JAFIRN010000003">
    <property type="protein sequence ID" value="KAG5852982.1"/>
    <property type="molecule type" value="Genomic_DNA"/>
</dbReference>
<proteinExistence type="inferred from homology"/>
<comment type="catalytic activity">
    <reaction evidence="1">
        <text>(R)-pantothenate + ATP = (R)-4'-phosphopantothenate + ADP + H(+)</text>
        <dbReference type="Rhea" id="RHEA:16373"/>
        <dbReference type="ChEBI" id="CHEBI:10986"/>
        <dbReference type="ChEBI" id="CHEBI:15378"/>
        <dbReference type="ChEBI" id="CHEBI:29032"/>
        <dbReference type="ChEBI" id="CHEBI:30616"/>
        <dbReference type="ChEBI" id="CHEBI:456216"/>
        <dbReference type="EC" id="2.7.1.33"/>
    </reaction>
</comment>
<dbReference type="SUPFAM" id="SSF53067">
    <property type="entry name" value="Actin-like ATPase domain"/>
    <property type="match status" value="2"/>
</dbReference>
<name>A0A9D3MSC1_ANGAN</name>
<evidence type="ECO:0000256" key="3">
    <source>
        <dbReference type="ARBA" id="ARBA00005225"/>
    </source>
</evidence>
<organism evidence="13 14">
    <name type="scientific">Anguilla anguilla</name>
    <name type="common">European freshwater eel</name>
    <name type="synonym">Muraena anguilla</name>
    <dbReference type="NCBI Taxonomy" id="7936"/>
    <lineage>
        <taxon>Eukaryota</taxon>
        <taxon>Metazoa</taxon>
        <taxon>Chordata</taxon>
        <taxon>Craniata</taxon>
        <taxon>Vertebrata</taxon>
        <taxon>Euteleostomi</taxon>
        <taxon>Actinopterygii</taxon>
        <taxon>Neopterygii</taxon>
        <taxon>Teleostei</taxon>
        <taxon>Anguilliformes</taxon>
        <taxon>Anguillidae</taxon>
        <taxon>Anguilla</taxon>
    </lineage>
</organism>
<accession>A0A9D3MSC1</accession>
<keyword evidence="6" id="KW-0808">Transferase</keyword>
<evidence type="ECO:0000313" key="13">
    <source>
        <dbReference type="EMBL" id="KAG5852982.1"/>
    </source>
</evidence>
<dbReference type="GO" id="GO:0004594">
    <property type="term" value="F:pantothenate kinase activity"/>
    <property type="evidence" value="ECO:0007669"/>
    <property type="project" value="UniProtKB-EC"/>
</dbReference>
<evidence type="ECO:0000313" key="14">
    <source>
        <dbReference type="Proteomes" id="UP001044222"/>
    </source>
</evidence>
<keyword evidence="14" id="KW-1185">Reference proteome</keyword>
<sequence length="393" mass="43525">MKIEDDKRPSFPWVGMDIGGSLVKLVYFEPLDMTAEEEQEESECLKSIRCYLTSSVAYGSMGIRDAHLELKDLTLLGRRGNLHFIRFPTQDMATFFQMAREKDCSTLQAMLSVTGGGACKFEEEFHAIGNLQLHKADEINSLVRGVLYLCGQIECYSFQNVQDMECCQKAPYDLQDPYPLLLVNCGTGVSIIAIHSQDNYEIVGGTSYGGGSFLGLCSLLTGCETFDEAMELASRGDSSRVDVLVRDIYGGDYERLHIPAWLVVASFGKMIHKEKREAASREDLARATLVSVTNCITGLVCSKGILKDILDRVLFVGNLLRGNTISRKLLAFGVQFWSRGRMKPLFLEHEGYCTAVGALLHRLNGSAPEASEGQQPGFDTEACSPRETEDDEN</sequence>
<comment type="caution">
    <text evidence="13">The sequence shown here is derived from an EMBL/GenBank/DDBJ whole genome shotgun (WGS) entry which is preliminary data.</text>
</comment>
<dbReference type="PANTHER" id="PTHR12280:SF21">
    <property type="entry name" value="PANTOTHENATE KINASE 3"/>
    <property type="match status" value="1"/>
</dbReference>
<evidence type="ECO:0000256" key="10">
    <source>
        <dbReference type="ARBA" id="ARBA00022993"/>
    </source>
</evidence>
<dbReference type="PANTHER" id="PTHR12280">
    <property type="entry name" value="PANTOTHENATE KINASE"/>
    <property type="match status" value="1"/>
</dbReference>
<evidence type="ECO:0000256" key="4">
    <source>
        <dbReference type="ARBA" id="ARBA00012102"/>
    </source>
</evidence>
<dbReference type="Gene3D" id="3.30.420.40">
    <property type="match status" value="1"/>
</dbReference>
<comment type="similarity">
    <text evidence="11">Belongs to the type II pantothenate kinase family.</text>
</comment>
<evidence type="ECO:0000256" key="12">
    <source>
        <dbReference type="SAM" id="MobiDB-lite"/>
    </source>
</evidence>
<keyword evidence="7" id="KW-0547">Nucleotide-binding</keyword>
<dbReference type="GO" id="GO:0015937">
    <property type="term" value="P:coenzyme A biosynthetic process"/>
    <property type="evidence" value="ECO:0007669"/>
    <property type="project" value="UniProtKB-KW"/>
</dbReference>
<dbReference type="InterPro" id="IPR043129">
    <property type="entry name" value="ATPase_NBD"/>
</dbReference>
<dbReference type="EC" id="2.7.1.33" evidence="4"/>
<evidence type="ECO:0000256" key="6">
    <source>
        <dbReference type="ARBA" id="ARBA00022679"/>
    </source>
</evidence>